<organism evidence="2 3">
    <name type="scientific">Paspalum notatum var. saurae</name>
    <dbReference type="NCBI Taxonomy" id="547442"/>
    <lineage>
        <taxon>Eukaryota</taxon>
        <taxon>Viridiplantae</taxon>
        <taxon>Streptophyta</taxon>
        <taxon>Embryophyta</taxon>
        <taxon>Tracheophyta</taxon>
        <taxon>Spermatophyta</taxon>
        <taxon>Magnoliopsida</taxon>
        <taxon>Liliopsida</taxon>
        <taxon>Poales</taxon>
        <taxon>Poaceae</taxon>
        <taxon>PACMAD clade</taxon>
        <taxon>Panicoideae</taxon>
        <taxon>Andropogonodae</taxon>
        <taxon>Paspaleae</taxon>
        <taxon>Paspalinae</taxon>
        <taxon>Paspalum</taxon>
    </lineage>
</organism>
<proteinExistence type="predicted"/>
<dbReference type="InterPro" id="IPR012337">
    <property type="entry name" value="RNaseH-like_sf"/>
</dbReference>
<keyword evidence="3" id="KW-1185">Reference proteome</keyword>
<dbReference type="SUPFAM" id="SSF53098">
    <property type="entry name" value="Ribonuclease H-like"/>
    <property type="match status" value="1"/>
</dbReference>
<evidence type="ECO:0000313" key="3">
    <source>
        <dbReference type="Proteomes" id="UP001341281"/>
    </source>
</evidence>
<dbReference type="InterPro" id="IPR001584">
    <property type="entry name" value="Integrase_cat-core"/>
</dbReference>
<sequence>MKADVANHVAQCDVCQQVKADHQKPTGLLQPLPIPTWKWDEVGMDFVTGLPKTKKANDAIWVITAHFISVKTTYGGAKLAQLYIENVVRLHGVPSRNVSDRGTQFTSKFWKSLHEALGTNLDFSSAYHPQTMDRQKG</sequence>
<dbReference type="AlphaFoldDB" id="A0AAQ3WWV5"/>
<dbReference type="PROSITE" id="PS50994">
    <property type="entry name" value="INTEGRASE"/>
    <property type="match status" value="1"/>
</dbReference>
<dbReference type="PANTHER" id="PTHR35046">
    <property type="entry name" value="ZINC KNUCKLE (CCHC-TYPE) FAMILY PROTEIN"/>
    <property type="match status" value="1"/>
</dbReference>
<dbReference type="EMBL" id="CP144749">
    <property type="protein sequence ID" value="WVZ76326.1"/>
    <property type="molecule type" value="Genomic_DNA"/>
</dbReference>
<feature type="domain" description="Integrase catalytic" evidence="1">
    <location>
        <begin position="29"/>
        <end position="137"/>
    </location>
</feature>
<dbReference type="Gene3D" id="3.30.420.10">
    <property type="entry name" value="Ribonuclease H-like superfamily/Ribonuclease H"/>
    <property type="match status" value="1"/>
</dbReference>
<dbReference type="GO" id="GO:0003676">
    <property type="term" value="F:nucleic acid binding"/>
    <property type="evidence" value="ECO:0007669"/>
    <property type="project" value="InterPro"/>
</dbReference>
<gene>
    <name evidence="2" type="ORF">U9M48_024310</name>
</gene>
<name>A0AAQ3WWV5_PASNO</name>
<reference evidence="2 3" key="1">
    <citation type="submission" date="2024-02" db="EMBL/GenBank/DDBJ databases">
        <title>High-quality chromosome-scale genome assembly of Pensacola bahiagrass (Paspalum notatum Flugge var. saurae).</title>
        <authorList>
            <person name="Vega J.M."/>
            <person name="Podio M."/>
            <person name="Orjuela J."/>
            <person name="Siena L.A."/>
            <person name="Pessino S.C."/>
            <person name="Combes M.C."/>
            <person name="Mariac C."/>
            <person name="Albertini E."/>
            <person name="Pupilli F."/>
            <person name="Ortiz J.P.A."/>
            <person name="Leblanc O."/>
        </authorList>
    </citation>
    <scope>NUCLEOTIDE SEQUENCE [LARGE SCALE GENOMIC DNA]</scope>
    <source>
        <strain evidence="2">R1</strain>
        <tissue evidence="2">Leaf</tissue>
    </source>
</reference>
<dbReference type="PANTHER" id="PTHR35046:SF18">
    <property type="entry name" value="RNA-DIRECTED DNA POLYMERASE"/>
    <property type="match status" value="1"/>
</dbReference>
<evidence type="ECO:0000259" key="1">
    <source>
        <dbReference type="PROSITE" id="PS50994"/>
    </source>
</evidence>
<dbReference type="GO" id="GO:0015074">
    <property type="term" value="P:DNA integration"/>
    <property type="evidence" value="ECO:0007669"/>
    <property type="project" value="InterPro"/>
</dbReference>
<accession>A0AAQ3WWV5</accession>
<dbReference type="Proteomes" id="UP001341281">
    <property type="component" value="Chromosome 05"/>
</dbReference>
<evidence type="ECO:0000313" key="2">
    <source>
        <dbReference type="EMBL" id="WVZ76326.1"/>
    </source>
</evidence>
<protein>
    <recommendedName>
        <fullName evidence="1">Integrase catalytic domain-containing protein</fullName>
    </recommendedName>
</protein>
<dbReference type="InterPro" id="IPR036397">
    <property type="entry name" value="RNaseH_sf"/>
</dbReference>